<dbReference type="InterPro" id="IPR006665">
    <property type="entry name" value="OmpA-like"/>
</dbReference>
<evidence type="ECO:0000256" key="2">
    <source>
        <dbReference type="SAM" id="MobiDB-lite"/>
    </source>
</evidence>
<evidence type="ECO:0000259" key="4">
    <source>
        <dbReference type="PROSITE" id="PS51123"/>
    </source>
</evidence>
<feature type="compositionally biased region" description="Polar residues" evidence="2">
    <location>
        <begin position="57"/>
        <end position="76"/>
    </location>
</feature>
<dbReference type="InterPro" id="IPR036737">
    <property type="entry name" value="OmpA-like_sf"/>
</dbReference>
<dbReference type="EMBL" id="JADKNH010000016">
    <property type="protein sequence ID" value="MBF4695451.1"/>
    <property type="molecule type" value="Genomic_DNA"/>
</dbReference>
<sequence>MFPKKYTLKGKIIIGIYLISLLTIVIISSSYILSYIYNSPNQSEPVANENSEVISTPISVPEENPSSTEVVPSQNVEGEPVEQEEDVATDLSENSKSDIENGIYSMEDLKILKEAHVVLYFNFQSFEITQEARAALESFADVIKAYPDEIYVIEGHADGYPNFSNTAMEVELVSNRIKAVYDVLIGHNLDLTKAEIINGGSSNPVSVQKEARQKNDYVEIYFRDYVIKNTNRK</sequence>
<dbReference type="PROSITE" id="PS51123">
    <property type="entry name" value="OMPA_2"/>
    <property type="match status" value="1"/>
</dbReference>
<feature type="region of interest" description="Disordered" evidence="2">
    <location>
        <begin position="57"/>
        <end position="92"/>
    </location>
</feature>
<gene>
    <name evidence="5" type="ORF">ISU02_20335</name>
</gene>
<keyword evidence="1 3" id="KW-0472">Membrane</keyword>
<organism evidence="5 6">
    <name type="scientific">Fusibacter ferrireducens</name>
    <dbReference type="NCBI Taxonomy" id="2785058"/>
    <lineage>
        <taxon>Bacteria</taxon>
        <taxon>Bacillati</taxon>
        <taxon>Bacillota</taxon>
        <taxon>Clostridia</taxon>
        <taxon>Eubacteriales</taxon>
        <taxon>Eubacteriales Family XII. Incertae Sedis</taxon>
        <taxon>Fusibacter</taxon>
    </lineage>
</organism>
<dbReference type="RefSeq" id="WP_194703690.1">
    <property type="nucleotide sequence ID" value="NZ_JADKNH010000016.1"/>
</dbReference>
<feature type="transmembrane region" description="Helical" evidence="3">
    <location>
        <begin position="12"/>
        <end position="37"/>
    </location>
</feature>
<reference evidence="5 6" key="1">
    <citation type="submission" date="2020-11" db="EMBL/GenBank/DDBJ databases">
        <title>Fusibacter basophilias sp. nov.</title>
        <authorList>
            <person name="Qiu D."/>
        </authorList>
    </citation>
    <scope>NUCLEOTIDE SEQUENCE [LARGE SCALE GENOMIC DNA]</scope>
    <source>
        <strain evidence="5 6">Q10-2</strain>
    </source>
</reference>
<keyword evidence="3" id="KW-1133">Transmembrane helix</keyword>
<proteinExistence type="predicted"/>
<dbReference type="Gene3D" id="3.30.1330.60">
    <property type="entry name" value="OmpA-like domain"/>
    <property type="match status" value="1"/>
</dbReference>
<evidence type="ECO:0000313" key="6">
    <source>
        <dbReference type="Proteomes" id="UP000614200"/>
    </source>
</evidence>
<evidence type="ECO:0000256" key="3">
    <source>
        <dbReference type="SAM" id="Phobius"/>
    </source>
</evidence>
<keyword evidence="3" id="KW-0812">Transmembrane</keyword>
<comment type="caution">
    <text evidence="5">The sequence shown here is derived from an EMBL/GenBank/DDBJ whole genome shotgun (WGS) entry which is preliminary data.</text>
</comment>
<dbReference type="Proteomes" id="UP000614200">
    <property type="component" value="Unassembled WGS sequence"/>
</dbReference>
<keyword evidence="6" id="KW-1185">Reference proteome</keyword>
<protein>
    <submittedName>
        <fullName evidence="5">OmpA family protein</fullName>
    </submittedName>
</protein>
<feature type="domain" description="OmpA-like" evidence="4">
    <location>
        <begin position="107"/>
        <end position="233"/>
    </location>
</feature>
<name>A0ABR9ZYJ7_9FIRM</name>
<dbReference type="Pfam" id="PF00691">
    <property type="entry name" value="OmpA"/>
    <property type="match status" value="1"/>
</dbReference>
<accession>A0ABR9ZYJ7</accession>
<evidence type="ECO:0000256" key="1">
    <source>
        <dbReference type="PROSITE-ProRule" id="PRU00473"/>
    </source>
</evidence>
<dbReference type="SUPFAM" id="SSF103088">
    <property type="entry name" value="OmpA-like"/>
    <property type="match status" value="1"/>
</dbReference>
<feature type="compositionally biased region" description="Acidic residues" evidence="2">
    <location>
        <begin position="79"/>
        <end position="88"/>
    </location>
</feature>
<evidence type="ECO:0000313" key="5">
    <source>
        <dbReference type="EMBL" id="MBF4695451.1"/>
    </source>
</evidence>